<evidence type="ECO:0000256" key="6">
    <source>
        <dbReference type="ARBA" id="ARBA00023295"/>
    </source>
</evidence>
<dbReference type="InterPro" id="IPR056441">
    <property type="entry name" value="Beta-barrel_GLAA-B_II"/>
</dbReference>
<evidence type="ECO:0000256" key="1">
    <source>
        <dbReference type="ARBA" id="ARBA00001255"/>
    </source>
</evidence>
<dbReference type="InterPro" id="IPR013222">
    <property type="entry name" value="Glyco_hyd_98_carb-bd"/>
</dbReference>
<feature type="chain" id="PRO_5012723895" evidence="7">
    <location>
        <begin position="17"/>
        <end position="734"/>
    </location>
</feature>
<dbReference type="InterPro" id="IPR012334">
    <property type="entry name" value="Pectin_lyas_fold"/>
</dbReference>
<feature type="domain" description="Glycosyl hydrolase family 98 putative carbohydrate-binding module" evidence="8">
    <location>
        <begin position="9"/>
        <end position="148"/>
    </location>
</feature>
<comment type="catalytic activity">
    <reaction evidence="2">
        <text>Hydrolysis of terminal, non-reducing branched (1-&gt;3)-alpha-D-galactosidic residues, producing free D-galactose.</text>
        <dbReference type="EC" id="3.2.1.n1"/>
    </reaction>
</comment>
<dbReference type="SUPFAM" id="SSF51126">
    <property type="entry name" value="Pectin lyase-like"/>
    <property type="match status" value="1"/>
</dbReference>
<dbReference type="Gene3D" id="2.160.20.10">
    <property type="entry name" value="Single-stranded right-handed beta-helix, Pectin lyase-like"/>
    <property type="match status" value="1"/>
</dbReference>
<dbReference type="GO" id="GO:0004557">
    <property type="term" value="F:alpha-galactosidase activity"/>
    <property type="evidence" value="ECO:0007669"/>
    <property type="project" value="UniProtKB-EC"/>
</dbReference>
<gene>
    <name evidence="9" type="primary">glaB</name>
    <name evidence="9" type="ORF">TRFO_34604</name>
</gene>
<evidence type="ECO:0000256" key="3">
    <source>
        <dbReference type="ARBA" id="ARBA00022729"/>
    </source>
</evidence>
<accession>A0A1J4JNB4</accession>
<feature type="signal peptide" evidence="7">
    <location>
        <begin position="1"/>
        <end position="16"/>
    </location>
</feature>
<dbReference type="InterPro" id="IPR057275">
    <property type="entry name" value="Beta-barrel_GLAA-B_I"/>
</dbReference>
<comment type="catalytic activity">
    <reaction evidence="1">
        <text>Hydrolysis of terminal, non-reducing alpha-D-galactose residues in alpha-D-galactosides, including galactose oligosaccharides, galactomannans and galactolipids.</text>
        <dbReference type="EC" id="3.2.1.22"/>
    </reaction>
</comment>
<keyword evidence="3 7" id="KW-0732">Signal</keyword>
<keyword evidence="4" id="KW-0677">Repeat</keyword>
<evidence type="ECO:0000313" key="9">
    <source>
        <dbReference type="EMBL" id="OHS98997.1"/>
    </source>
</evidence>
<dbReference type="GeneID" id="94844454"/>
<evidence type="ECO:0000256" key="4">
    <source>
        <dbReference type="ARBA" id="ARBA00022737"/>
    </source>
</evidence>
<dbReference type="VEuPathDB" id="TrichDB:TRFO_34604"/>
<name>A0A1J4JNB4_9EUKA</name>
<dbReference type="InterPro" id="IPR011050">
    <property type="entry name" value="Pectin_lyase_fold/virulence"/>
</dbReference>
<evidence type="ECO:0000256" key="2">
    <source>
        <dbReference type="ARBA" id="ARBA00001271"/>
    </source>
</evidence>
<dbReference type="Pfam" id="PF23764">
    <property type="entry name" value="Beta-barrel_GLAA-B_II"/>
    <property type="match status" value="1"/>
</dbReference>
<evidence type="ECO:0000256" key="5">
    <source>
        <dbReference type="ARBA" id="ARBA00022801"/>
    </source>
</evidence>
<dbReference type="Pfam" id="PF08305">
    <property type="entry name" value="NPCBM"/>
    <property type="match status" value="1"/>
</dbReference>
<sequence>MLLFLTAFVLSTPVVSDTDILMTKQTYGECHRDLSVDGNKLTIAGVSYEEGIGTHATSMIPITVPAGANKLTGACGIDDEIGNPATVKFSILSGSEVLWISPVMTNKVEAQTFSVDIPKGSKRLYLFADEVDTNENDHSDWVNLKWEYENRISSQKNRYSSKNNNLKLKAGVLKDQGPTLRKMISDARENQKSSIVIEKGEYHFYEDGALKMTYHVSNHDQPTFQPVGVPLIDLENVTIDCQNSTFIFHGLIEPFVVMDSYNVTIKNVHIDFYRPFYTEATIVATGFFSTTLSIDRTKYPYHVHALQFVFENEGFSLGATLMYIFNRETKRIYKNNDGISFITIVTENADGSCNILMNLQGHGAQIGDVVVIRSWDRPHPGIFLYRAKKTHLYNVHVHSAEGMALLAQRSEDIYIEHSGANYGGDDRYHSSSCDATHFSNDKGEIIVRNCLFEGMLDDAINVHSTSLKITEIVNNSAIKLQYMHEQSVGFETFLPGEKIQFIKSGTMELSEIRVVSNVRKMSTTELLVTIDGNIPSDISSGDAVENADYYPSVIFENNTIRNNVARGSLFTTPKSVKVRNNFFDYTSGAALLLAGDTANWYESGKCTDVEIKGNIFINPLTSTYQFTKAIFSFYPTISSVSSQQVSYHANVLIEDNYFDIFDIPILYAISTENITIRNNKIKYNNDFPGWGEKTFQLHKCKNLTLASNEIIPEKTWSIDDVSLDQTDSSEVHFQ</sequence>
<dbReference type="Pfam" id="PF23763">
    <property type="entry name" value="Beta-barrel_GLAA-B_I"/>
    <property type="match status" value="1"/>
</dbReference>
<dbReference type="EMBL" id="MLAK01001027">
    <property type="protein sequence ID" value="OHS98997.1"/>
    <property type="molecule type" value="Genomic_DNA"/>
</dbReference>
<dbReference type="RefSeq" id="XP_068352134.1">
    <property type="nucleotide sequence ID" value="XM_068509750.1"/>
</dbReference>
<dbReference type="Proteomes" id="UP000179807">
    <property type="component" value="Unassembled WGS sequence"/>
</dbReference>
<dbReference type="Gene3D" id="2.60.120.1060">
    <property type="entry name" value="NPCBM/NEW2 domain"/>
    <property type="match status" value="1"/>
</dbReference>
<evidence type="ECO:0000259" key="8">
    <source>
        <dbReference type="SMART" id="SM00776"/>
    </source>
</evidence>
<dbReference type="InterPro" id="IPR038637">
    <property type="entry name" value="NPCBM_sf"/>
</dbReference>
<dbReference type="SUPFAM" id="SSF49785">
    <property type="entry name" value="Galactose-binding domain-like"/>
    <property type="match status" value="1"/>
</dbReference>
<reference evidence="9" key="1">
    <citation type="submission" date="2016-10" db="EMBL/GenBank/DDBJ databases">
        <authorList>
            <person name="Benchimol M."/>
            <person name="Almeida L.G."/>
            <person name="Vasconcelos A.T."/>
            <person name="Perreira-Neves A."/>
            <person name="Rosa I.A."/>
            <person name="Tasca T."/>
            <person name="Bogo M.R."/>
            <person name="de Souza W."/>
        </authorList>
    </citation>
    <scope>NUCLEOTIDE SEQUENCE [LARGE SCALE GENOMIC DNA]</scope>
    <source>
        <strain evidence="9">K</strain>
    </source>
</reference>
<dbReference type="AlphaFoldDB" id="A0A1J4JNB4"/>
<dbReference type="SMART" id="SM00776">
    <property type="entry name" value="NPCBM"/>
    <property type="match status" value="1"/>
</dbReference>
<evidence type="ECO:0000313" key="10">
    <source>
        <dbReference type="Proteomes" id="UP000179807"/>
    </source>
</evidence>
<keyword evidence="6" id="KW-0326">Glycosidase</keyword>
<organism evidence="9 10">
    <name type="scientific">Tritrichomonas foetus</name>
    <dbReference type="NCBI Taxonomy" id="1144522"/>
    <lineage>
        <taxon>Eukaryota</taxon>
        <taxon>Metamonada</taxon>
        <taxon>Parabasalia</taxon>
        <taxon>Tritrichomonadida</taxon>
        <taxon>Tritrichomonadidae</taxon>
        <taxon>Tritrichomonas</taxon>
    </lineage>
</organism>
<evidence type="ECO:0000256" key="7">
    <source>
        <dbReference type="SAM" id="SignalP"/>
    </source>
</evidence>
<dbReference type="InterPro" id="IPR008979">
    <property type="entry name" value="Galactose-bd-like_sf"/>
</dbReference>
<keyword evidence="5" id="KW-0378">Hydrolase</keyword>
<proteinExistence type="predicted"/>
<protein>
    <submittedName>
        <fullName evidence="9">Alpha-1,3-galactosidase B</fullName>
    </submittedName>
</protein>
<comment type="caution">
    <text evidence="9">The sequence shown here is derived from an EMBL/GenBank/DDBJ whole genome shotgun (WGS) entry which is preliminary data.</text>
</comment>
<keyword evidence="10" id="KW-1185">Reference proteome</keyword>